<gene>
    <name evidence="9" type="primary">fkbp16</name>
</gene>
<dbReference type="Proteomes" id="UP000515129">
    <property type="component" value="Unplaced"/>
</dbReference>
<dbReference type="PANTHER" id="PTHR46512">
    <property type="entry name" value="PEPTIDYLPROLYL ISOMERASE"/>
    <property type="match status" value="1"/>
</dbReference>
<dbReference type="GO" id="GO:0043066">
    <property type="term" value="P:negative regulation of apoptotic process"/>
    <property type="evidence" value="ECO:0007669"/>
    <property type="project" value="TreeGrafter"/>
</dbReference>
<evidence type="ECO:0000313" key="8">
    <source>
        <dbReference type="Proteomes" id="UP000515129"/>
    </source>
</evidence>
<keyword evidence="3 9" id="KW-0413">Isomerase</keyword>
<dbReference type="SUPFAM" id="SSF54534">
    <property type="entry name" value="FKBP-like"/>
    <property type="match status" value="1"/>
</dbReference>
<evidence type="ECO:0000256" key="6">
    <source>
        <dbReference type="SAM" id="Phobius"/>
    </source>
</evidence>
<dbReference type="CTD" id="497400"/>
<evidence type="ECO:0000256" key="4">
    <source>
        <dbReference type="PROSITE-ProRule" id="PRU00339"/>
    </source>
</evidence>
<feature type="transmembrane region" description="Helical" evidence="6">
    <location>
        <begin position="496"/>
        <end position="516"/>
    </location>
</feature>
<feature type="repeat" description="TPR" evidence="4">
    <location>
        <begin position="409"/>
        <end position="442"/>
    </location>
</feature>
<proteinExistence type="predicted"/>
<dbReference type="GO" id="GO:0016020">
    <property type="term" value="C:membrane"/>
    <property type="evidence" value="ECO:0007669"/>
    <property type="project" value="TreeGrafter"/>
</dbReference>
<evidence type="ECO:0000256" key="3">
    <source>
        <dbReference type="PROSITE-ProRule" id="PRU00277"/>
    </source>
</evidence>
<comment type="catalytic activity">
    <reaction evidence="3">
        <text>[protein]-peptidylproline (omega=180) = [protein]-peptidylproline (omega=0)</text>
        <dbReference type="Rhea" id="RHEA:16237"/>
        <dbReference type="Rhea" id="RHEA-COMP:10747"/>
        <dbReference type="Rhea" id="RHEA-COMP:10748"/>
        <dbReference type="ChEBI" id="CHEBI:83833"/>
        <dbReference type="ChEBI" id="CHEBI:83834"/>
        <dbReference type="EC" id="5.2.1.8"/>
    </reaction>
</comment>
<keyword evidence="1" id="KW-0677">Repeat</keyword>
<reference evidence="9" key="1">
    <citation type="submission" date="2025-08" db="UniProtKB">
        <authorList>
            <consortium name="RefSeq"/>
        </authorList>
    </citation>
    <scope>IDENTIFICATION</scope>
    <source>
        <strain evidence="9">Wakin</strain>
        <tissue evidence="9">Muscle</tissue>
    </source>
</reference>
<dbReference type="SUPFAM" id="SSF48452">
    <property type="entry name" value="TPR-like"/>
    <property type="match status" value="1"/>
</dbReference>
<keyword evidence="6" id="KW-0472">Membrane</keyword>
<feature type="domain" description="PPIase FKBP-type" evidence="7">
    <location>
        <begin position="220"/>
        <end position="304"/>
    </location>
</feature>
<accession>A0A6P6NWH6</accession>
<dbReference type="Gene3D" id="3.10.50.40">
    <property type="match status" value="1"/>
</dbReference>
<keyword evidence="6" id="KW-0812">Transmembrane</keyword>
<dbReference type="Pfam" id="PF00254">
    <property type="entry name" value="FKBP_C"/>
    <property type="match status" value="1"/>
</dbReference>
<dbReference type="InterPro" id="IPR001179">
    <property type="entry name" value="PPIase_FKBP_dom"/>
</dbReference>
<feature type="region of interest" description="Disordered" evidence="5">
    <location>
        <begin position="60"/>
        <end position="86"/>
    </location>
</feature>
<evidence type="ECO:0000256" key="1">
    <source>
        <dbReference type="ARBA" id="ARBA00022737"/>
    </source>
</evidence>
<dbReference type="PROSITE" id="PS50059">
    <property type="entry name" value="FKBP_PPIASE"/>
    <property type="match status" value="1"/>
</dbReference>
<dbReference type="Pfam" id="PF14559">
    <property type="entry name" value="TPR_19"/>
    <property type="match status" value="1"/>
</dbReference>
<organism evidence="8 9">
    <name type="scientific">Carassius auratus</name>
    <name type="common">Goldfish</name>
    <dbReference type="NCBI Taxonomy" id="7957"/>
    <lineage>
        <taxon>Eukaryota</taxon>
        <taxon>Metazoa</taxon>
        <taxon>Chordata</taxon>
        <taxon>Craniata</taxon>
        <taxon>Vertebrata</taxon>
        <taxon>Euteleostomi</taxon>
        <taxon>Actinopterygii</taxon>
        <taxon>Neopterygii</taxon>
        <taxon>Teleostei</taxon>
        <taxon>Ostariophysi</taxon>
        <taxon>Cypriniformes</taxon>
        <taxon>Cyprinidae</taxon>
        <taxon>Cyprininae</taxon>
        <taxon>Carassius</taxon>
    </lineage>
</organism>
<dbReference type="KEGG" id="caua:113091653"/>
<dbReference type="SMART" id="SM00028">
    <property type="entry name" value="TPR"/>
    <property type="match status" value="3"/>
</dbReference>
<dbReference type="InterPro" id="IPR011990">
    <property type="entry name" value="TPR-like_helical_dom_sf"/>
</dbReference>
<dbReference type="EC" id="5.2.1.8" evidence="3"/>
<dbReference type="InterPro" id="IPR050754">
    <property type="entry name" value="FKBP4/5/8-like"/>
</dbReference>
<dbReference type="InterPro" id="IPR019734">
    <property type="entry name" value="TPR_rpt"/>
</dbReference>
<evidence type="ECO:0000313" key="9">
    <source>
        <dbReference type="RefSeq" id="XP_026113041.1"/>
    </source>
</evidence>
<dbReference type="PROSITE" id="PS50005">
    <property type="entry name" value="TPR"/>
    <property type="match status" value="2"/>
</dbReference>
<feature type="region of interest" description="Disordered" evidence="5">
    <location>
        <begin position="103"/>
        <end position="136"/>
    </location>
</feature>
<dbReference type="GO" id="GO:0003755">
    <property type="term" value="F:peptidyl-prolyl cis-trans isomerase activity"/>
    <property type="evidence" value="ECO:0007669"/>
    <property type="project" value="UniProtKB-KW"/>
</dbReference>
<dbReference type="GO" id="GO:0012505">
    <property type="term" value="C:endomembrane system"/>
    <property type="evidence" value="ECO:0007669"/>
    <property type="project" value="TreeGrafter"/>
</dbReference>
<feature type="repeat" description="TPR" evidence="4">
    <location>
        <begin position="375"/>
        <end position="408"/>
    </location>
</feature>
<keyword evidence="3" id="KW-0697">Rotamase</keyword>
<dbReference type="PANTHER" id="PTHR46512:SF2">
    <property type="entry name" value="PEPTIDYLPROLYL ISOMERASE"/>
    <property type="match status" value="1"/>
</dbReference>
<dbReference type="InterPro" id="IPR046357">
    <property type="entry name" value="PPIase_dom_sf"/>
</dbReference>
<dbReference type="GO" id="GO:0005740">
    <property type="term" value="C:mitochondrial envelope"/>
    <property type="evidence" value="ECO:0007669"/>
    <property type="project" value="TreeGrafter"/>
</dbReference>
<evidence type="ECO:0000256" key="5">
    <source>
        <dbReference type="SAM" id="MobiDB-lite"/>
    </source>
</evidence>
<dbReference type="AlphaFoldDB" id="A0A6P6NWH6"/>
<name>A0A6P6NWH6_CARAU</name>
<keyword evidence="2 4" id="KW-0802">TPR repeat</keyword>
<dbReference type="OrthoDB" id="532682at2759"/>
<dbReference type="GO" id="GO:0005829">
    <property type="term" value="C:cytosol"/>
    <property type="evidence" value="ECO:0007669"/>
    <property type="project" value="TreeGrafter"/>
</dbReference>
<evidence type="ECO:0000259" key="7">
    <source>
        <dbReference type="PROSITE" id="PS50059"/>
    </source>
</evidence>
<feature type="compositionally biased region" description="Polar residues" evidence="5">
    <location>
        <begin position="103"/>
        <end position="131"/>
    </location>
</feature>
<dbReference type="GO" id="GO:0044183">
    <property type="term" value="F:protein folding chaperone"/>
    <property type="evidence" value="ECO:0007669"/>
    <property type="project" value="TreeGrafter"/>
</dbReference>
<sequence length="518" mass="58486">MVSLAPCGDMEPEVEEAEETTLKSEMFVKTVCDEQEVKGEEPIWEPWQVFEEPIKELQRKNITEIEDGEKAAEDNKNEEGSEMKNEMDNEVAEEMKYAENLSNIPTDANDSSGDPTNEPICSNSHTSPPETSESDIEHIRKLIKTPSFGKTVRFMEIEVVEERDGSVDSLFPDFETVEWTTTSFEELFLADDWKDITDNRLLRKKVLQASPENVLSPAWGQEVTLKMQGVLEDRTVVEKDCKLVFIIGEGDVNQALEECAISMTQGEIALLLADSQYTYGHLGREPDIPAWAPLLYQLQLLDFREKPDPLSLPIPERIRIGNQKRERGNFYFQREEYSMAAQAYLMALDMLTTRTYDSQSCAAEEEEEEVNDYRVKCLNNLAAAQLKLGQFDAALHTSRDVLFLDPQNVKALFRKGKLLSDRGEYEEAMETLKKALKLEPSTKAIHAELSKLVKRQAGESETQSWQAKPAQMFGENIAPSLTPPPKKKPFGISWKFLLGALVVALGSLVTSVVLTARN</sequence>
<dbReference type="RefSeq" id="XP_026113041.1">
    <property type="nucleotide sequence ID" value="XM_026257256.1"/>
</dbReference>
<dbReference type="PROSITE" id="PS50293">
    <property type="entry name" value="TPR_REGION"/>
    <property type="match status" value="1"/>
</dbReference>
<dbReference type="Gene3D" id="1.25.40.10">
    <property type="entry name" value="Tetratricopeptide repeat domain"/>
    <property type="match status" value="1"/>
</dbReference>
<keyword evidence="6" id="KW-1133">Transmembrane helix</keyword>
<evidence type="ECO:0000256" key="2">
    <source>
        <dbReference type="ARBA" id="ARBA00022803"/>
    </source>
</evidence>
<keyword evidence="8" id="KW-1185">Reference proteome</keyword>
<protein>
    <recommendedName>
        <fullName evidence="3">peptidylprolyl isomerase</fullName>
        <ecNumber evidence="3">5.2.1.8</ecNumber>
    </recommendedName>
</protein>